<dbReference type="InterPro" id="IPR040532">
    <property type="entry name" value="MapZ_C2"/>
</dbReference>
<sequence>YILERVNIVNGNGYYNLYKPDGTYLFTLNCKTGYFVGNGSGHADALDF</sequence>
<dbReference type="GO" id="GO:0051301">
    <property type="term" value="P:cell division"/>
    <property type="evidence" value="ECO:0007669"/>
    <property type="project" value="UniProtKB-KW"/>
</dbReference>
<name>A0ABT3EE76_STRAP</name>
<evidence type="ECO:0000313" key="2">
    <source>
        <dbReference type="EMBL" id="MCW1043284.1"/>
    </source>
</evidence>
<gene>
    <name evidence="2" type="ORF">OJ597_12980</name>
</gene>
<dbReference type="EMBL" id="JAPAHU010000363">
    <property type="protein sequence ID" value="MCW1043284.1"/>
    <property type="molecule type" value="Genomic_DNA"/>
</dbReference>
<keyword evidence="2" id="KW-0132">Cell division</keyword>
<proteinExistence type="predicted"/>
<feature type="non-terminal residue" evidence="2">
    <location>
        <position position="1"/>
    </location>
</feature>
<dbReference type="Pfam" id="PF18708">
    <property type="entry name" value="MapZ_C2"/>
    <property type="match status" value="1"/>
</dbReference>
<keyword evidence="3" id="KW-1185">Reference proteome</keyword>
<protein>
    <submittedName>
        <fullName evidence="2">Cell division site-positioning protein MapZ family protein</fullName>
    </submittedName>
</protein>
<dbReference type="Proteomes" id="UP001526076">
    <property type="component" value="Unassembled WGS sequence"/>
</dbReference>
<reference evidence="2 3" key="1">
    <citation type="submission" date="2022-10" db="EMBL/GenBank/DDBJ databases">
        <title>Comparative genomic study of S. anginosus.</title>
        <authorList>
            <person name="Prasad A."/>
            <person name="Ene A."/>
            <person name="Jablonska S."/>
            <person name="Du J."/>
            <person name="Wolfe A.J."/>
            <person name="Putonti C."/>
        </authorList>
    </citation>
    <scope>NUCLEOTIDE SEQUENCE [LARGE SCALE GENOMIC DNA]</scope>
    <source>
        <strain evidence="2 3">UMB9231</strain>
    </source>
</reference>
<keyword evidence="2" id="KW-0131">Cell cycle</keyword>
<feature type="domain" description="MapZ extracellular C-terminal" evidence="1">
    <location>
        <begin position="1"/>
        <end position="38"/>
    </location>
</feature>
<comment type="caution">
    <text evidence="2">The sequence shown here is derived from an EMBL/GenBank/DDBJ whole genome shotgun (WGS) entry which is preliminary data.</text>
</comment>
<evidence type="ECO:0000259" key="1">
    <source>
        <dbReference type="Pfam" id="PF18708"/>
    </source>
</evidence>
<organism evidence="2 3">
    <name type="scientific">Streptococcus anginosus</name>
    <dbReference type="NCBI Taxonomy" id="1328"/>
    <lineage>
        <taxon>Bacteria</taxon>
        <taxon>Bacillati</taxon>
        <taxon>Bacillota</taxon>
        <taxon>Bacilli</taxon>
        <taxon>Lactobacillales</taxon>
        <taxon>Streptococcaceae</taxon>
        <taxon>Streptococcus</taxon>
        <taxon>Streptococcus anginosus group</taxon>
    </lineage>
</organism>
<dbReference type="RefSeq" id="WP_264351308.1">
    <property type="nucleotide sequence ID" value="NZ_JAPAHU010000363.1"/>
</dbReference>
<evidence type="ECO:0000313" key="3">
    <source>
        <dbReference type="Proteomes" id="UP001526076"/>
    </source>
</evidence>
<accession>A0ABT3EE76</accession>